<comment type="caution">
    <text evidence="2">The sequence shown here is derived from an EMBL/GenBank/DDBJ whole genome shotgun (WGS) entry which is preliminary data.</text>
</comment>
<feature type="compositionally biased region" description="Gly residues" evidence="1">
    <location>
        <begin position="118"/>
        <end position="190"/>
    </location>
</feature>
<protein>
    <submittedName>
        <fullName evidence="2">Uncharacterized protein</fullName>
    </submittedName>
</protein>
<organism evidence="2 3">
    <name type="scientific">Sporosarcina quadrami</name>
    <dbReference type="NCBI Taxonomy" id="2762234"/>
    <lineage>
        <taxon>Bacteria</taxon>
        <taxon>Bacillati</taxon>
        <taxon>Bacillota</taxon>
        <taxon>Bacilli</taxon>
        <taxon>Bacillales</taxon>
        <taxon>Caryophanaceae</taxon>
        <taxon>Sporosarcina</taxon>
    </lineage>
</organism>
<feature type="region of interest" description="Disordered" evidence="1">
    <location>
        <begin position="118"/>
        <end position="224"/>
    </location>
</feature>
<sequence>MRKTFAIFMLSIILSWTILPSIAMAGWLTPGQPIKVTDPITGGEPITGGQPFSGEFMTPGEVFTYGSSYEGNFPPVSGTIIVPVYAVNNGLFLIPSTLNGTEYGEFLKENAAITGGQAITGGNGPGGNGSTGGNGPTGGNGSTGGNGPTGGNGSTGGNGPTGGNGSTGGNGPTGGEGSTGGDGSTDGNGPNGSSTDSGNGTSGNATGGGPTIENAPSDDGEKSLGEQAKTLNTNQKRFFTALDGGLSMYAGFKITDMKTAKGNRNLYSVHGKATILKGDNRFSKWVNKRYSNYLNSFDNRRDVIIGNSNGEYKPRDGKQIKKKHISGFMKEISSPKKIGKDVKSYLKNNWVPNKDFFKLKTIMKGNGIVNVVLSVSSNIGQGKTGTSLAAGITTDVVVGAATTAVSAAAAIGTAAATGAMFGSVVPGLGTVVGVGAGIAFGLLTQTSVGKKITGAIETGAKKLYDGAVNLGKSMFKKFGWGS</sequence>
<keyword evidence="3" id="KW-1185">Reference proteome</keyword>
<dbReference type="EMBL" id="JACSQN010000007">
    <property type="protein sequence ID" value="MBD7984758.1"/>
    <property type="molecule type" value="Genomic_DNA"/>
</dbReference>
<evidence type="ECO:0000256" key="1">
    <source>
        <dbReference type="SAM" id="MobiDB-lite"/>
    </source>
</evidence>
<reference evidence="2 3" key="1">
    <citation type="submission" date="2020-08" db="EMBL/GenBank/DDBJ databases">
        <title>A Genomic Blueprint of the Chicken Gut Microbiome.</title>
        <authorList>
            <person name="Gilroy R."/>
            <person name="Ravi A."/>
            <person name="Getino M."/>
            <person name="Pursley I."/>
            <person name="Horton D.L."/>
            <person name="Alikhan N.-F."/>
            <person name="Baker D."/>
            <person name="Gharbi K."/>
            <person name="Hall N."/>
            <person name="Watson M."/>
            <person name="Adriaenssens E.M."/>
            <person name="Foster-Nyarko E."/>
            <person name="Jarju S."/>
            <person name="Secka A."/>
            <person name="Antonio M."/>
            <person name="Oren A."/>
            <person name="Chaudhuri R."/>
            <person name="La Ragione R.M."/>
            <person name="Hildebrand F."/>
            <person name="Pallen M.J."/>
        </authorList>
    </citation>
    <scope>NUCLEOTIDE SEQUENCE [LARGE SCALE GENOMIC DNA]</scope>
    <source>
        <strain evidence="2 3">Sa2YVA2</strain>
    </source>
</reference>
<evidence type="ECO:0000313" key="3">
    <source>
        <dbReference type="Proteomes" id="UP000626786"/>
    </source>
</evidence>
<name>A0ABR8U9P4_9BACL</name>
<evidence type="ECO:0000313" key="2">
    <source>
        <dbReference type="EMBL" id="MBD7984758.1"/>
    </source>
</evidence>
<proteinExistence type="predicted"/>
<dbReference type="Proteomes" id="UP000626786">
    <property type="component" value="Unassembled WGS sequence"/>
</dbReference>
<accession>A0ABR8U9P4</accession>
<feature type="compositionally biased region" description="Low complexity" evidence="1">
    <location>
        <begin position="191"/>
        <end position="204"/>
    </location>
</feature>
<gene>
    <name evidence="2" type="ORF">H9649_09205</name>
</gene>
<dbReference type="RefSeq" id="WP_191694456.1">
    <property type="nucleotide sequence ID" value="NZ_JACSQN010000007.1"/>
</dbReference>